<keyword evidence="14" id="KW-1185">Reference proteome</keyword>
<keyword evidence="9" id="KW-0413">Isomerase</keyword>
<dbReference type="AlphaFoldDB" id="A0A1H2DZP8"/>
<dbReference type="RefSeq" id="WP_014956028.1">
    <property type="nucleotide sequence ID" value="NZ_FNLL01000002.1"/>
</dbReference>
<dbReference type="EMBL" id="FNLL01000002">
    <property type="protein sequence ID" value="SDT88295.1"/>
    <property type="molecule type" value="Genomic_DNA"/>
</dbReference>
<evidence type="ECO:0000256" key="9">
    <source>
        <dbReference type="ARBA" id="ARBA00023235"/>
    </source>
</evidence>
<comment type="cofactor">
    <cofactor evidence="2">
        <name>NAD(+)</name>
        <dbReference type="ChEBI" id="CHEBI:57540"/>
    </cofactor>
</comment>
<accession>A0A1H2DZP8</accession>
<proteinExistence type="inferred from homology"/>
<dbReference type="PANTHER" id="PTHR43725">
    <property type="entry name" value="UDP-GLUCOSE 4-EPIMERASE"/>
    <property type="match status" value="1"/>
</dbReference>
<dbReference type="PANTHER" id="PTHR43725:SF47">
    <property type="entry name" value="UDP-GLUCOSE 4-EPIMERASE"/>
    <property type="match status" value="1"/>
</dbReference>
<organism evidence="13 14">
    <name type="scientific">Desulfobacula phenolica</name>
    <dbReference type="NCBI Taxonomy" id="90732"/>
    <lineage>
        <taxon>Bacteria</taxon>
        <taxon>Pseudomonadati</taxon>
        <taxon>Thermodesulfobacteriota</taxon>
        <taxon>Desulfobacteria</taxon>
        <taxon>Desulfobacterales</taxon>
        <taxon>Desulfobacteraceae</taxon>
        <taxon>Desulfobacula</taxon>
    </lineage>
</organism>
<comment type="pathway">
    <text evidence="3">Carbohydrate metabolism; galactose metabolism.</text>
</comment>
<dbReference type="InterPro" id="IPR001509">
    <property type="entry name" value="Epimerase_deHydtase"/>
</dbReference>
<dbReference type="InterPro" id="IPR036291">
    <property type="entry name" value="NAD(P)-bd_dom_sf"/>
</dbReference>
<evidence type="ECO:0000256" key="10">
    <source>
        <dbReference type="ARBA" id="ARBA00031367"/>
    </source>
</evidence>
<sequence length="310" mass="35542">MTKNILIIGGSYFAGRSLVEHLVVQKDVTLFTFNRGNIPLNISRVTQLHGDRTDSQSIKDNIPTMDWDVLIDFCGYAPDDIKKVIQSVPGNIKQYIFISSASVYDHSSILPLDETTRTIETPQPELGEYAEYGLNKIKAEQLLEKECLNRSISWTILRPSIVYGKFNYAPRENYFFDLLEKAEPVILPENNLALFNFIFVDDLAKIIIKCIENPSARNQVFNTVSHEYFSYDTYVAMLEKVINKKIKTVAMSVDKIVQGRIPLPFPIDQHQVYSGAKLNKAIGFEFISLFEGMKRTYEFHQFLMESKRGQ</sequence>
<evidence type="ECO:0000256" key="11">
    <source>
        <dbReference type="ARBA" id="ARBA00033067"/>
    </source>
</evidence>
<dbReference type="GO" id="GO:0003978">
    <property type="term" value="F:UDP-glucose 4-epimerase activity"/>
    <property type="evidence" value="ECO:0007669"/>
    <property type="project" value="UniProtKB-EC"/>
</dbReference>
<evidence type="ECO:0000313" key="14">
    <source>
        <dbReference type="Proteomes" id="UP000199608"/>
    </source>
</evidence>
<evidence type="ECO:0000313" key="13">
    <source>
        <dbReference type="EMBL" id="SDT88295.1"/>
    </source>
</evidence>
<keyword evidence="7" id="KW-0520">NAD</keyword>
<evidence type="ECO:0000256" key="2">
    <source>
        <dbReference type="ARBA" id="ARBA00001911"/>
    </source>
</evidence>
<evidence type="ECO:0000256" key="1">
    <source>
        <dbReference type="ARBA" id="ARBA00000083"/>
    </source>
</evidence>
<evidence type="ECO:0000256" key="5">
    <source>
        <dbReference type="ARBA" id="ARBA00013189"/>
    </source>
</evidence>
<comment type="similarity">
    <text evidence="4">Belongs to the NAD(P)-dependent epimerase/dehydratase family.</text>
</comment>
<dbReference type="SUPFAM" id="SSF51735">
    <property type="entry name" value="NAD(P)-binding Rossmann-fold domains"/>
    <property type="match status" value="1"/>
</dbReference>
<comment type="catalytic activity">
    <reaction evidence="1">
        <text>UDP-alpha-D-glucose = UDP-alpha-D-galactose</text>
        <dbReference type="Rhea" id="RHEA:22168"/>
        <dbReference type="ChEBI" id="CHEBI:58885"/>
        <dbReference type="ChEBI" id="CHEBI:66914"/>
        <dbReference type="EC" id="5.1.3.2"/>
    </reaction>
</comment>
<dbReference type="Proteomes" id="UP000199608">
    <property type="component" value="Unassembled WGS sequence"/>
</dbReference>
<dbReference type="GO" id="GO:0006012">
    <property type="term" value="P:galactose metabolic process"/>
    <property type="evidence" value="ECO:0007669"/>
    <property type="project" value="UniProtKB-KW"/>
</dbReference>
<dbReference type="Gene3D" id="3.40.50.720">
    <property type="entry name" value="NAD(P)-binding Rossmann-like Domain"/>
    <property type="match status" value="1"/>
</dbReference>
<evidence type="ECO:0000259" key="12">
    <source>
        <dbReference type="Pfam" id="PF01370"/>
    </source>
</evidence>
<reference evidence="14" key="1">
    <citation type="submission" date="2016-10" db="EMBL/GenBank/DDBJ databases">
        <authorList>
            <person name="Varghese N."/>
            <person name="Submissions S."/>
        </authorList>
    </citation>
    <scope>NUCLEOTIDE SEQUENCE [LARGE SCALE GENOMIC DNA]</scope>
    <source>
        <strain evidence="14">DSM 3384</strain>
    </source>
</reference>
<dbReference type="EC" id="5.1.3.2" evidence="5"/>
<dbReference type="Pfam" id="PF01370">
    <property type="entry name" value="Epimerase"/>
    <property type="match status" value="1"/>
</dbReference>
<gene>
    <name evidence="13" type="ORF">SAMN04487931_102360</name>
</gene>
<protein>
    <recommendedName>
        <fullName evidence="6">UDP-glucose 4-epimerase</fullName>
        <ecNumber evidence="5">5.1.3.2</ecNumber>
    </recommendedName>
    <alternativeName>
        <fullName evidence="11">Galactowaldenase</fullName>
    </alternativeName>
    <alternativeName>
        <fullName evidence="10">UDP-galactose 4-epimerase</fullName>
    </alternativeName>
</protein>
<name>A0A1H2DZP8_9BACT</name>
<evidence type="ECO:0000256" key="8">
    <source>
        <dbReference type="ARBA" id="ARBA00023144"/>
    </source>
</evidence>
<keyword evidence="8" id="KW-0299">Galactose metabolism</keyword>
<evidence type="ECO:0000256" key="3">
    <source>
        <dbReference type="ARBA" id="ARBA00004947"/>
    </source>
</evidence>
<feature type="domain" description="NAD-dependent epimerase/dehydratase" evidence="12">
    <location>
        <begin position="91"/>
        <end position="222"/>
    </location>
</feature>
<keyword evidence="8" id="KW-0119">Carbohydrate metabolism</keyword>
<evidence type="ECO:0000256" key="6">
    <source>
        <dbReference type="ARBA" id="ARBA00018569"/>
    </source>
</evidence>
<dbReference type="GO" id="GO:0005829">
    <property type="term" value="C:cytosol"/>
    <property type="evidence" value="ECO:0007669"/>
    <property type="project" value="TreeGrafter"/>
</dbReference>
<evidence type="ECO:0000256" key="7">
    <source>
        <dbReference type="ARBA" id="ARBA00023027"/>
    </source>
</evidence>
<evidence type="ECO:0000256" key="4">
    <source>
        <dbReference type="ARBA" id="ARBA00007637"/>
    </source>
</evidence>